<feature type="region of interest" description="Disordered" evidence="1">
    <location>
        <begin position="351"/>
        <end position="387"/>
    </location>
</feature>
<sequence length="1237" mass="140701">MLLELTAEMLTLIGGLIVAYFIYVLLAVRNDKPSTDSPTMAHTALREIVERAVEEARKLPGLGGSGGTGKTPEARNVAENSYEDVLATAILNKVIEKFQKEQVDGNSNVLPGKPVSTKCALSESEAGLDEGVEEGCSSLEPLSQDDCSSDCSASCSRRVRNQPEPLSLTIEERIEEVTTYTSDEDHRENDVLPIKNAHRVPFPELGMDIIDPSQESDSQDEPDTPRTHIGLVSPIESWEENWLFQKKRVQTQADPVAMLVPNPSADFKALIGDKDAEDTSDLSECSSAQSDEEIEKELMEAINNVVPRSPRKKEFENDLSYSNSSDLDFSSKENAVNSVSNGVCVYDEKKNEEKTDWRKLEEEKEEGYKQNRSVERNEEVEEEQVKRKLERVETVPESRNLIGNGLTKAEMERRTTNLDLLSKEDKRDSINDELKRNELDSLSNSVNSKSFTVIASDEDALEDVPKTPTPTPTRISMLEINLENPRNGETYISQEKIVLKSLECAKKKLMAVNDDDAEVFEDEEAMSAQRKVDFHAEDIQQESEYTEHYDIATQRHLDSLTKSESLESTPLTNSSLENNESKCREAVAFAKAESASHLSLQSKDPEAEDRLGTPPRPGDQTHAPIALSNNLNDPHHGVMKRTGTIAEREHRKWENAPPIENNPYSQENIQKRLWERQYSRRSSDIPGIHTELPKSNGADLDVVLTPHEPDIKRFGRDYYINDSRSSGNEKGRRSAVSSSSRPSSSLSQRSSSNGIADQDQQVSFQLEKFEEASLRGSLSRWTYRDPCSSSQFAVNPLLLMKLDVSTEPSDRDHEKIDRSNETFLRSDIPDGVERAENVTGQIEEQIETIVDNNKEAECFNINGRDDTESLLPAKDDILKLTSDELSRKVAYNPLYELEKNQRSDHDSGTFSVDTSHAEDKKQDEDRWRRLWIDDDQERSSTRNEQILSLNGKRYWTLNGCKYYTFGGIKNSFGKNVEEDSDEDYSKMEVRDEPSFDIVDFGKFKFQTFGGIKKSKRIDGKGIPMYRRVTLTMRSSYKKAQGMRWTHSDSVLYKLGSDENVDRQSDWQSDYESDSTEEKDKTKYLDVNKKRKCNNKLYKRQTKTVYCSSRRSSSSDESWQDEDEQSTYKMTNRKFLRDTSSRKVKSRSNSNNDSNYFLNTSRRKVFDGSLRRGRCQKRSSDNNESLKLEPPMVPEVVETTFETLRDLRGKGKKKKRESSESSERKKIGVRSLTDLTIW</sequence>
<protein>
    <submittedName>
        <fullName evidence="3">Uncharacterized protein</fullName>
    </submittedName>
</protein>
<proteinExistence type="predicted"/>
<feature type="compositionally biased region" description="Polar residues" evidence="1">
    <location>
        <begin position="566"/>
        <end position="578"/>
    </location>
</feature>
<feature type="region of interest" description="Disordered" evidence="1">
    <location>
        <begin position="594"/>
        <end position="665"/>
    </location>
</feature>
<dbReference type="AlphaFoldDB" id="A0AA40G8T8"/>
<name>A0AA40G8T8_9HYME</name>
<feature type="region of interest" description="Disordered" evidence="1">
    <location>
        <begin position="301"/>
        <end position="333"/>
    </location>
</feature>
<comment type="caution">
    <text evidence="3">The sequence shown here is derived from an EMBL/GenBank/DDBJ whole genome shotgun (WGS) entry which is preliminary data.</text>
</comment>
<feature type="compositionally biased region" description="Basic and acidic residues" evidence="1">
    <location>
        <begin position="1216"/>
        <end position="1225"/>
    </location>
</feature>
<evidence type="ECO:0000313" key="4">
    <source>
        <dbReference type="Proteomes" id="UP001177670"/>
    </source>
</evidence>
<reference evidence="3" key="1">
    <citation type="submission" date="2021-10" db="EMBL/GenBank/DDBJ databases">
        <title>Melipona bicolor Genome sequencing and assembly.</title>
        <authorList>
            <person name="Araujo N.S."/>
            <person name="Arias M.C."/>
        </authorList>
    </citation>
    <scope>NUCLEOTIDE SEQUENCE</scope>
    <source>
        <strain evidence="3">USP_2M_L1-L4_2017</strain>
        <tissue evidence="3">Whole body</tissue>
    </source>
</reference>
<gene>
    <name evidence="3" type="ORF">K0M31_014498</name>
</gene>
<feature type="transmembrane region" description="Helical" evidence="2">
    <location>
        <begin position="9"/>
        <end position="28"/>
    </location>
</feature>
<keyword evidence="2" id="KW-0812">Transmembrane</keyword>
<organism evidence="3 4">
    <name type="scientific">Melipona bicolor</name>
    <dbReference type="NCBI Taxonomy" id="60889"/>
    <lineage>
        <taxon>Eukaryota</taxon>
        <taxon>Metazoa</taxon>
        <taxon>Ecdysozoa</taxon>
        <taxon>Arthropoda</taxon>
        <taxon>Hexapoda</taxon>
        <taxon>Insecta</taxon>
        <taxon>Pterygota</taxon>
        <taxon>Neoptera</taxon>
        <taxon>Endopterygota</taxon>
        <taxon>Hymenoptera</taxon>
        <taxon>Apocrita</taxon>
        <taxon>Aculeata</taxon>
        <taxon>Apoidea</taxon>
        <taxon>Anthophila</taxon>
        <taxon>Apidae</taxon>
        <taxon>Melipona</taxon>
    </lineage>
</organism>
<dbReference type="Proteomes" id="UP001177670">
    <property type="component" value="Unassembled WGS sequence"/>
</dbReference>
<dbReference type="EMBL" id="JAHYIQ010000004">
    <property type="protein sequence ID" value="KAK1133143.1"/>
    <property type="molecule type" value="Genomic_DNA"/>
</dbReference>
<accession>A0AA40G8T8</accession>
<evidence type="ECO:0000313" key="3">
    <source>
        <dbReference type="EMBL" id="KAK1133143.1"/>
    </source>
</evidence>
<feature type="compositionally biased region" description="Low complexity" evidence="1">
    <location>
        <begin position="318"/>
        <end position="328"/>
    </location>
</feature>
<feature type="region of interest" description="Disordered" evidence="1">
    <location>
        <begin position="560"/>
        <end position="579"/>
    </location>
</feature>
<evidence type="ECO:0000256" key="2">
    <source>
        <dbReference type="SAM" id="Phobius"/>
    </source>
</evidence>
<keyword evidence="2" id="KW-1133">Transmembrane helix</keyword>
<feature type="region of interest" description="Disordered" evidence="1">
    <location>
        <begin position="1108"/>
        <end position="1156"/>
    </location>
</feature>
<keyword evidence="2" id="KW-0472">Membrane</keyword>
<feature type="region of interest" description="Disordered" evidence="1">
    <location>
        <begin position="715"/>
        <end position="757"/>
    </location>
</feature>
<feature type="compositionally biased region" description="Low complexity" evidence="1">
    <location>
        <begin position="734"/>
        <end position="752"/>
    </location>
</feature>
<feature type="region of interest" description="Disordered" evidence="1">
    <location>
        <begin position="1205"/>
        <end position="1225"/>
    </location>
</feature>
<keyword evidence="4" id="KW-1185">Reference proteome</keyword>
<evidence type="ECO:0000256" key="1">
    <source>
        <dbReference type="SAM" id="MobiDB-lite"/>
    </source>
</evidence>
<feature type="region of interest" description="Disordered" evidence="1">
    <location>
        <begin position="206"/>
        <end position="229"/>
    </location>
</feature>